<gene>
    <name evidence="1" type="ORF">AVEN_164009_1</name>
</gene>
<accession>A0A4Y2DA16</accession>
<keyword evidence="2" id="KW-1185">Reference proteome</keyword>
<dbReference type="AlphaFoldDB" id="A0A4Y2DA16"/>
<organism evidence="1 2">
    <name type="scientific">Araneus ventricosus</name>
    <name type="common">Orbweaver spider</name>
    <name type="synonym">Epeira ventricosa</name>
    <dbReference type="NCBI Taxonomy" id="182803"/>
    <lineage>
        <taxon>Eukaryota</taxon>
        <taxon>Metazoa</taxon>
        <taxon>Ecdysozoa</taxon>
        <taxon>Arthropoda</taxon>
        <taxon>Chelicerata</taxon>
        <taxon>Arachnida</taxon>
        <taxon>Araneae</taxon>
        <taxon>Araneomorphae</taxon>
        <taxon>Entelegynae</taxon>
        <taxon>Araneoidea</taxon>
        <taxon>Araneidae</taxon>
        <taxon>Araneus</taxon>
    </lineage>
</organism>
<name>A0A4Y2DA16_ARAVE</name>
<dbReference type="Proteomes" id="UP000499080">
    <property type="component" value="Unassembled WGS sequence"/>
</dbReference>
<proteinExistence type="predicted"/>
<comment type="caution">
    <text evidence="1">The sequence shown here is derived from an EMBL/GenBank/DDBJ whole genome shotgun (WGS) entry which is preliminary data.</text>
</comment>
<protein>
    <submittedName>
        <fullName evidence="1">Uncharacterized protein</fullName>
    </submittedName>
</protein>
<reference evidence="1 2" key="1">
    <citation type="journal article" date="2019" name="Sci. Rep.">
        <title>Orb-weaving spider Araneus ventricosus genome elucidates the spidroin gene catalogue.</title>
        <authorList>
            <person name="Kono N."/>
            <person name="Nakamura H."/>
            <person name="Ohtoshi R."/>
            <person name="Moran D.A.P."/>
            <person name="Shinohara A."/>
            <person name="Yoshida Y."/>
            <person name="Fujiwara M."/>
            <person name="Mori M."/>
            <person name="Tomita M."/>
            <person name="Arakawa K."/>
        </authorList>
    </citation>
    <scope>NUCLEOTIDE SEQUENCE [LARGE SCALE GENOMIC DNA]</scope>
</reference>
<sequence>MEKADHSNPLSITSKDAYPKYLAPSALIHQGQSKTNHQDFTAVRQEDCSSEDGFNRITFMNVYLVHIKSVFEEQTPLYFYGVEV</sequence>
<evidence type="ECO:0000313" key="1">
    <source>
        <dbReference type="EMBL" id="GBM12957.1"/>
    </source>
</evidence>
<dbReference type="EMBL" id="BGPR01000321">
    <property type="protein sequence ID" value="GBM12957.1"/>
    <property type="molecule type" value="Genomic_DNA"/>
</dbReference>
<evidence type="ECO:0000313" key="2">
    <source>
        <dbReference type="Proteomes" id="UP000499080"/>
    </source>
</evidence>